<gene>
    <name evidence="1" type="ORF">G3I50_24260</name>
</gene>
<dbReference type="InterPro" id="IPR023198">
    <property type="entry name" value="PGP-like_dom2"/>
</dbReference>
<dbReference type="Proteomes" id="UP000469670">
    <property type="component" value="Unassembled WGS sequence"/>
</dbReference>
<dbReference type="InterPro" id="IPR023214">
    <property type="entry name" value="HAD_sf"/>
</dbReference>
<feature type="non-terminal residue" evidence="1">
    <location>
        <position position="77"/>
    </location>
</feature>
<protein>
    <submittedName>
        <fullName evidence="1">HAD family phosphatase</fullName>
    </submittedName>
</protein>
<reference evidence="1 2" key="1">
    <citation type="submission" date="2020-01" db="EMBL/GenBank/DDBJ databases">
        <title>Insect and environment-associated Actinomycetes.</title>
        <authorList>
            <person name="Currrie C."/>
            <person name="Chevrette M."/>
            <person name="Carlson C."/>
            <person name="Stubbendieck R."/>
            <person name="Wendt-Pienkowski E."/>
        </authorList>
    </citation>
    <scope>NUCLEOTIDE SEQUENCE [LARGE SCALE GENOMIC DNA]</scope>
    <source>
        <strain evidence="1 2">SID7590</strain>
    </source>
</reference>
<comment type="caution">
    <text evidence="1">The sequence shown here is derived from an EMBL/GenBank/DDBJ whole genome shotgun (WGS) entry which is preliminary data.</text>
</comment>
<dbReference type="Gene3D" id="1.10.150.240">
    <property type="entry name" value="Putative phosphatase, domain 2"/>
    <property type="match status" value="1"/>
</dbReference>
<proteinExistence type="predicted"/>
<evidence type="ECO:0000313" key="2">
    <source>
        <dbReference type="Proteomes" id="UP000469670"/>
    </source>
</evidence>
<dbReference type="SUPFAM" id="SSF56784">
    <property type="entry name" value="HAD-like"/>
    <property type="match status" value="1"/>
</dbReference>
<dbReference type="Gene3D" id="3.40.50.1000">
    <property type="entry name" value="HAD superfamily/HAD-like"/>
    <property type="match status" value="1"/>
</dbReference>
<evidence type="ECO:0000313" key="1">
    <source>
        <dbReference type="EMBL" id="NEC21335.1"/>
    </source>
</evidence>
<dbReference type="EMBL" id="JAAGMP010001063">
    <property type="protein sequence ID" value="NEC21335.1"/>
    <property type="molecule type" value="Genomic_DNA"/>
</dbReference>
<accession>A0A7K3S1F6</accession>
<name>A0A7K3S1F6_9ACTN</name>
<dbReference type="AlphaFoldDB" id="A0A7K3S1F6"/>
<sequence length="77" mass="7942">MPPLPQHAQLPPLPRPAALLCDMDGTLVDTEHAWLDTVAGFLRTQGSPADAGTLAPFAGAALADAADRLVRDGLTAL</sequence>
<dbReference type="InterPro" id="IPR036412">
    <property type="entry name" value="HAD-like_sf"/>
</dbReference>
<organism evidence="1 2">
    <name type="scientific">Streptomyces parvus</name>
    <dbReference type="NCBI Taxonomy" id="66428"/>
    <lineage>
        <taxon>Bacteria</taxon>
        <taxon>Bacillati</taxon>
        <taxon>Actinomycetota</taxon>
        <taxon>Actinomycetes</taxon>
        <taxon>Kitasatosporales</taxon>
        <taxon>Streptomycetaceae</taxon>
        <taxon>Streptomyces</taxon>
    </lineage>
</organism>